<evidence type="ECO:0000313" key="2">
    <source>
        <dbReference type="EMBL" id="AFZ66195.1"/>
    </source>
</evidence>
<dbReference type="Gene3D" id="3.40.50.2000">
    <property type="entry name" value="Glycogen Phosphorylase B"/>
    <property type="match status" value="2"/>
</dbReference>
<evidence type="ECO:0000256" key="1">
    <source>
        <dbReference type="ARBA" id="ARBA00008799"/>
    </source>
</evidence>
<dbReference type="GO" id="GO:0003825">
    <property type="term" value="F:alpha,alpha-trehalose-phosphate synthase (UDP-forming) activity"/>
    <property type="evidence" value="ECO:0007669"/>
    <property type="project" value="TreeGrafter"/>
</dbReference>
<evidence type="ECO:0000313" key="3">
    <source>
        <dbReference type="Proteomes" id="UP000010467"/>
    </source>
</evidence>
<comment type="similarity">
    <text evidence="1">Belongs to the glycosyltransferase 20 family.</text>
</comment>
<gene>
    <name evidence="2" type="ordered locus">Deipe_0605</name>
</gene>
<dbReference type="AlphaFoldDB" id="K9ZZL5"/>
<dbReference type="GO" id="GO:0005992">
    <property type="term" value="P:trehalose biosynthetic process"/>
    <property type="evidence" value="ECO:0007669"/>
    <property type="project" value="InterPro"/>
</dbReference>
<protein>
    <submittedName>
        <fullName evidence="2">Trehalose-6-phosphate synthase</fullName>
    </submittedName>
</protein>
<dbReference type="RefSeq" id="WP_015234505.1">
    <property type="nucleotide sequence ID" value="NC_019793.1"/>
</dbReference>
<reference evidence="3" key="1">
    <citation type="submission" date="2012-03" db="EMBL/GenBank/DDBJ databases">
        <title>Complete sequence of chromosome of Deinococcus peraridilitoris DSM 19664.</title>
        <authorList>
            <person name="Lucas S."/>
            <person name="Copeland A."/>
            <person name="Lapidus A."/>
            <person name="Glavina del Rio T."/>
            <person name="Dalin E."/>
            <person name="Tice H."/>
            <person name="Bruce D."/>
            <person name="Goodwin L."/>
            <person name="Pitluck S."/>
            <person name="Peters L."/>
            <person name="Mikhailova N."/>
            <person name="Lu M."/>
            <person name="Kyrpides N."/>
            <person name="Mavromatis K."/>
            <person name="Ivanova N."/>
            <person name="Brettin T."/>
            <person name="Detter J.C."/>
            <person name="Han C."/>
            <person name="Larimer F."/>
            <person name="Land M."/>
            <person name="Hauser L."/>
            <person name="Markowitz V."/>
            <person name="Cheng J.-F."/>
            <person name="Hugenholtz P."/>
            <person name="Woyke T."/>
            <person name="Wu D."/>
            <person name="Pukall R."/>
            <person name="Steenblock K."/>
            <person name="Brambilla E."/>
            <person name="Klenk H.-P."/>
            <person name="Eisen J.A."/>
        </authorList>
    </citation>
    <scope>NUCLEOTIDE SEQUENCE [LARGE SCALE GENOMIC DNA]</scope>
    <source>
        <strain evidence="3">DSM 19664 / LMG 22246 / CIP 109416 / KR-200</strain>
    </source>
</reference>
<dbReference type="HOGENOM" id="CLU_002351_7_1_0"/>
<dbReference type="Pfam" id="PF00982">
    <property type="entry name" value="Glyco_transf_20"/>
    <property type="match status" value="1"/>
</dbReference>
<accession>K9ZZL5</accession>
<organism evidence="2 3">
    <name type="scientific">Deinococcus peraridilitoris (strain DSM 19664 / LMG 22246 / CIP 109416 / KR-200)</name>
    <dbReference type="NCBI Taxonomy" id="937777"/>
    <lineage>
        <taxon>Bacteria</taxon>
        <taxon>Thermotogati</taxon>
        <taxon>Deinococcota</taxon>
        <taxon>Deinococci</taxon>
        <taxon>Deinococcales</taxon>
        <taxon>Deinococcaceae</taxon>
        <taxon>Deinococcus</taxon>
    </lineage>
</organism>
<dbReference type="STRING" id="937777.Deipe_0605"/>
<dbReference type="SUPFAM" id="SSF53756">
    <property type="entry name" value="UDP-Glycosyltransferase/glycogen phosphorylase"/>
    <property type="match status" value="1"/>
</dbReference>
<name>K9ZZL5_DEIPD</name>
<dbReference type="EMBL" id="CP003382">
    <property type="protein sequence ID" value="AFZ66195.1"/>
    <property type="molecule type" value="Genomic_DNA"/>
</dbReference>
<keyword evidence="3" id="KW-1185">Reference proteome</keyword>
<dbReference type="Proteomes" id="UP000010467">
    <property type="component" value="Chromosome"/>
</dbReference>
<sequence>MTLGLIVISNREPYAPRKSESGDIQWVPSIGGLTAALDPALQHAGGTWIAWGEEHPHIGSVELPTERPRYRLERLKLSEAEVRDFYYGFSNRALWPMSHYFIGRARYLRSSWSAYQAVNRRFAQAAVQRYQEGDLIWVHDYQLALVPKMIREALPNARIGFFWHIPWPSSEVFRTLPWDREVLEGMLGADLIGMHTEDYVRHFRSGCAIALGAETTPQGVRHAGRLSRVVSRPIGIETEVFESIASSPEVEAASERIRQGLQTMMLLGVDRLDYTKGIPERLEAFDAFLDAYPDFKRQVTMVQVAVPSRERVESYRQLRVQVEGLVGRINGKHAESGWSPIHYIYRGLSREELIAHYRAADVMLVTPLRDGLNLVAKEFVASSRDGALILSKFAGASSEMPEAIHVNPYDHDGLAQQLMQAMRMPLDEKKARLHQLRSRLKQSNLRAWSENFLSELAAT</sequence>
<dbReference type="KEGG" id="dpd:Deipe_0605"/>
<dbReference type="PATRIC" id="fig|937777.3.peg.609"/>
<dbReference type="PANTHER" id="PTHR10788">
    <property type="entry name" value="TREHALOSE-6-PHOSPHATE SYNTHASE"/>
    <property type="match status" value="1"/>
</dbReference>
<proteinExistence type="inferred from homology"/>
<dbReference type="eggNOG" id="COG0380">
    <property type="taxonomic scope" value="Bacteria"/>
</dbReference>
<dbReference type="CDD" id="cd03788">
    <property type="entry name" value="GT20_TPS"/>
    <property type="match status" value="1"/>
</dbReference>
<dbReference type="InterPro" id="IPR001830">
    <property type="entry name" value="Glyco_trans_20"/>
</dbReference>
<dbReference type="PANTHER" id="PTHR10788:SF106">
    <property type="entry name" value="BCDNA.GH08860"/>
    <property type="match status" value="1"/>
</dbReference>